<sequence length="371" mass="39369">MEPKPRRLSDDEKRDWLRLIRSEHLGPITFHHILRYHHGDAAKAIAALPDMARRGGSRRVVKLAPLAAIDAELKTLRKLGASLLAWGEPGYPVRLMQLDDAPPLLCAMGQPAPDEPPGIAIVGARNASAIGQRFTRDIAAALCGHGYAVISGLARGIDRAAHEGALAATGRTLAFIGTGIDIVFPPENAKLQAEVAERGLLLAEMPPGTPALAQNFPRRNRLISGASLGVLVVEAALKSGSLITARMAAEQGREVMAVPGSPLDPRCHGSNDLIRQGATLVERVDDILAVVAPQVTPARRADPPVTETPPMQGDLDHAHAEIERLLSPSPVLVDDLIRLSGLAPAAVHMVLTERELAGRLTRHPGGKVSSA</sequence>
<evidence type="ECO:0000313" key="5">
    <source>
        <dbReference type="Proteomes" id="UP001595711"/>
    </source>
</evidence>
<dbReference type="InterPro" id="IPR041614">
    <property type="entry name" value="DprA_WH"/>
</dbReference>
<evidence type="ECO:0000256" key="1">
    <source>
        <dbReference type="ARBA" id="ARBA00006525"/>
    </source>
</evidence>
<evidence type="ECO:0000313" key="4">
    <source>
        <dbReference type="EMBL" id="MFC3677449.1"/>
    </source>
</evidence>
<comment type="similarity">
    <text evidence="1">Belongs to the DprA/Smf family.</text>
</comment>
<evidence type="ECO:0000259" key="2">
    <source>
        <dbReference type="Pfam" id="PF02481"/>
    </source>
</evidence>
<dbReference type="Gene3D" id="3.40.50.450">
    <property type="match status" value="1"/>
</dbReference>
<dbReference type="SUPFAM" id="SSF102405">
    <property type="entry name" value="MCP/YpsA-like"/>
    <property type="match status" value="1"/>
</dbReference>
<dbReference type="Pfam" id="PF17782">
    <property type="entry name" value="WHD_DprA"/>
    <property type="match status" value="1"/>
</dbReference>
<dbReference type="NCBIfam" id="TIGR00732">
    <property type="entry name" value="dprA"/>
    <property type="match status" value="1"/>
</dbReference>
<dbReference type="InterPro" id="IPR036388">
    <property type="entry name" value="WH-like_DNA-bd_sf"/>
</dbReference>
<evidence type="ECO:0000259" key="3">
    <source>
        <dbReference type="Pfam" id="PF17782"/>
    </source>
</evidence>
<dbReference type="Proteomes" id="UP001595711">
    <property type="component" value="Unassembled WGS sequence"/>
</dbReference>
<dbReference type="Pfam" id="PF21102">
    <property type="entry name" value="DprA_N"/>
    <property type="match status" value="1"/>
</dbReference>
<dbReference type="RefSeq" id="WP_379728992.1">
    <property type="nucleotide sequence ID" value="NZ_JBHRYJ010000004.1"/>
</dbReference>
<name>A0ABV7VJR9_9PROT</name>
<feature type="domain" description="Smf/DprA SLOG" evidence="2">
    <location>
        <begin position="84"/>
        <end position="290"/>
    </location>
</feature>
<dbReference type="PANTHER" id="PTHR43022:SF1">
    <property type="entry name" value="PROTEIN SMF"/>
    <property type="match status" value="1"/>
</dbReference>
<gene>
    <name evidence="4" type="primary">dprA</name>
    <name evidence="4" type="ORF">ACFOOQ_17985</name>
</gene>
<protein>
    <submittedName>
        <fullName evidence="4">DNA-processing protein DprA</fullName>
    </submittedName>
</protein>
<dbReference type="Pfam" id="PF02481">
    <property type="entry name" value="DNA_processg_A"/>
    <property type="match status" value="1"/>
</dbReference>
<dbReference type="EMBL" id="JBHRYJ010000004">
    <property type="protein sequence ID" value="MFC3677449.1"/>
    <property type="molecule type" value="Genomic_DNA"/>
</dbReference>
<organism evidence="4 5">
    <name type="scientific">Ferrovibrio xuzhouensis</name>
    <dbReference type="NCBI Taxonomy" id="1576914"/>
    <lineage>
        <taxon>Bacteria</taxon>
        <taxon>Pseudomonadati</taxon>
        <taxon>Pseudomonadota</taxon>
        <taxon>Alphaproteobacteria</taxon>
        <taxon>Rhodospirillales</taxon>
        <taxon>Rhodospirillaceae</taxon>
        <taxon>Ferrovibrio</taxon>
    </lineage>
</organism>
<dbReference type="PANTHER" id="PTHR43022">
    <property type="entry name" value="PROTEIN SMF"/>
    <property type="match status" value="1"/>
</dbReference>
<comment type="caution">
    <text evidence="4">The sequence shown here is derived from an EMBL/GenBank/DDBJ whole genome shotgun (WGS) entry which is preliminary data.</text>
</comment>
<feature type="domain" description="DprA winged helix" evidence="3">
    <location>
        <begin position="308"/>
        <end position="366"/>
    </location>
</feature>
<dbReference type="InterPro" id="IPR003488">
    <property type="entry name" value="DprA"/>
</dbReference>
<dbReference type="Gene3D" id="1.10.10.10">
    <property type="entry name" value="Winged helix-like DNA-binding domain superfamily/Winged helix DNA-binding domain"/>
    <property type="match status" value="1"/>
</dbReference>
<reference evidence="5" key="1">
    <citation type="journal article" date="2019" name="Int. J. Syst. Evol. Microbiol.">
        <title>The Global Catalogue of Microorganisms (GCM) 10K type strain sequencing project: providing services to taxonomists for standard genome sequencing and annotation.</title>
        <authorList>
            <consortium name="The Broad Institute Genomics Platform"/>
            <consortium name="The Broad Institute Genome Sequencing Center for Infectious Disease"/>
            <person name="Wu L."/>
            <person name="Ma J."/>
        </authorList>
    </citation>
    <scope>NUCLEOTIDE SEQUENCE [LARGE SCALE GENOMIC DNA]</scope>
    <source>
        <strain evidence="5">KCTC 42182</strain>
    </source>
</reference>
<accession>A0ABV7VJR9</accession>
<proteinExistence type="inferred from homology"/>
<dbReference type="InterPro" id="IPR057666">
    <property type="entry name" value="DrpA_SLOG"/>
</dbReference>
<keyword evidence="5" id="KW-1185">Reference proteome</keyword>